<evidence type="ECO:0000313" key="4">
    <source>
        <dbReference type="Ensembl" id="ENSNBRP00000009340.1"/>
    </source>
</evidence>
<reference evidence="4" key="1">
    <citation type="submission" date="2025-08" db="UniProtKB">
        <authorList>
            <consortium name="Ensembl"/>
        </authorList>
    </citation>
    <scope>IDENTIFICATION</scope>
</reference>
<evidence type="ECO:0000256" key="2">
    <source>
        <dbReference type="SAM" id="Phobius"/>
    </source>
</evidence>
<reference evidence="4" key="2">
    <citation type="submission" date="2025-09" db="UniProtKB">
        <authorList>
            <consortium name="Ensembl"/>
        </authorList>
    </citation>
    <scope>IDENTIFICATION</scope>
</reference>
<keyword evidence="2" id="KW-0812">Transmembrane</keyword>
<protein>
    <submittedName>
        <fullName evidence="4">N-acetyltransferase 8-like 2</fullName>
    </submittedName>
</protein>
<dbReference type="InterPro" id="IPR016181">
    <property type="entry name" value="Acyl_CoA_acyltransferase"/>
</dbReference>
<dbReference type="PROSITE" id="PS51186">
    <property type="entry name" value="GNAT"/>
    <property type="match status" value="1"/>
</dbReference>
<keyword evidence="2" id="KW-0472">Membrane</keyword>
<dbReference type="PANTHER" id="PTHR13947">
    <property type="entry name" value="GNAT FAMILY N-ACETYLTRANSFERASE"/>
    <property type="match status" value="1"/>
</dbReference>
<keyword evidence="2" id="KW-1133">Transmembrane helix</keyword>
<dbReference type="AlphaFoldDB" id="A0A3Q4GJ18"/>
<organism evidence="4 5">
    <name type="scientific">Neolamprologus brichardi</name>
    <name type="common">Fairy cichlid</name>
    <name type="synonym">Lamprologus brichardi</name>
    <dbReference type="NCBI Taxonomy" id="32507"/>
    <lineage>
        <taxon>Eukaryota</taxon>
        <taxon>Metazoa</taxon>
        <taxon>Chordata</taxon>
        <taxon>Craniata</taxon>
        <taxon>Vertebrata</taxon>
        <taxon>Euteleostomi</taxon>
        <taxon>Actinopterygii</taxon>
        <taxon>Neopterygii</taxon>
        <taxon>Teleostei</taxon>
        <taxon>Neoteleostei</taxon>
        <taxon>Acanthomorphata</taxon>
        <taxon>Ovalentaria</taxon>
        <taxon>Cichlomorphae</taxon>
        <taxon>Cichliformes</taxon>
        <taxon>Cichlidae</taxon>
        <taxon>African cichlids</taxon>
        <taxon>Pseudocrenilabrinae</taxon>
        <taxon>Lamprologini</taxon>
        <taxon>Neolamprologus</taxon>
    </lineage>
</organism>
<dbReference type="Proteomes" id="UP000261580">
    <property type="component" value="Unassembled WGS sequence"/>
</dbReference>
<dbReference type="GO" id="GO:0008080">
    <property type="term" value="F:N-acetyltransferase activity"/>
    <property type="evidence" value="ECO:0007669"/>
    <property type="project" value="InterPro"/>
</dbReference>
<dbReference type="CDD" id="cd04301">
    <property type="entry name" value="NAT_SF"/>
    <property type="match status" value="1"/>
</dbReference>
<dbReference type="STRING" id="32507.ENSNBRP00000009340"/>
<dbReference type="InterPro" id="IPR050769">
    <property type="entry name" value="NAT_camello-type"/>
</dbReference>
<dbReference type="OMA" id="HIGPCFQ"/>
<dbReference type="InterPro" id="IPR000182">
    <property type="entry name" value="GNAT_dom"/>
</dbReference>
<keyword evidence="5" id="KW-1185">Reference proteome</keyword>
<dbReference type="Pfam" id="PF00583">
    <property type="entry name" value="Acetyltransf_1"/>
    <property type="match status" value="1"/>
</dbReference>
<dbReference type="SUPFAM" id="SSF55729">
    <property type="entry name" value="Acyl-CoA N-acyltransferases (Nat)"/>
    <property type="match status" value="1"/>
</dbReference>
<evidence type="ECO:0000313" key="5">
    <source>
        <dbReference type="Proteomes" id="UP000261580"/>
    </source>
</evidence>
<proteinExistence type="predicted"/>
<sequence>MTPYEQLVIRRYRPADKDTVLTLFSIGTLEHIRPCFYNAMTSSLYFTITPTLCVAGYLLGSVFGAVLFPAAWVGLIYYCCHEVYAHYVRYKLRTDMQDIPRNFLSRPDDCFWVAEAEVGARAQVVGMVAVVAKHSGTEKYGEMFRMIISSQYRRMGLGLRLTQTAVDFCKERGFSKVVLETSSTQMAAVALYSKVGFNRLQSHIKAQAAHWIFSLARHSLPFLQGSIRCLKYICNSAGK</sequence>
<dbReference type="PANTHER" id="PTHR13947:SF58">
    <property type="entry name" value="8B (PUTATIVE,_PSEUDO-RELATED"/>
    <property type="match status" value="1"/>
</dbReference>
<dbReference type="GeneTree" id="ENSGT00950000182932"/>
<feature type="transmembrane region" description="Helical" evidence="2">
    <location>
        <begin position="54"/>
        <end position="80"/>
    </location>
</feature>
<accession>A0A3Q4GJ18</accession>
<evidence type="ECO:0000259" key="3">
    <source>
        <dbReference type="PROSITE" id="PS51186"/>
    </source>
</evidence>
<dbReference type="Ensembl" id="ENSNBRT00000009607.1">
    <property type="protein sequence ID" value="ENSNBRP00000009340.1"/>
    <property type="gene ID" value="ENSNBRG00000007298.1"/>
</dbReference>
<feature type="domain" description="N-acetyltransferase" evidence="3">
    <location>
        <begin position="75"/>
        <end position="216"/>
    </location>
</feature>
<name>A0A3Q4GJ18_NEOBR</name>
<keyword evidence="1" id="KW-0808">Transferase</keyword>
<dbReference type="Bgee" id="ENSNBRG00000007298">
    <property type="expression patterns" value="Expressed in liver and 3 other cell types or tissues"/>
</dbReference>
<dbReference type="Gene3D" id="3.40.630.30">
    <property type="match status" value="1"/>
</dbReference>
<evidence type="ECO:0000256" key="1">
    <source>
        <dbReference type="ARBA" id="ARBA00022679"/>
    </source>
</evidence>